<accession>A0A1H9Y4I4</accession>
<evidence type="ECO:0000313" key="3">
    <source>
        <dbReference type="Proteomes" id="UP000199308"/>
    </source>
</evidence>
<evidence type="ECO:0000313" key="2">
    <source>
        <dbReference type="EMBL" id="SES63748.1"/>
    </source>
</evidence>
<dbReference type="STRING" id="349064.SAMN05660429_00070"/>
<reference evidence="2 3" key="1">
    <citation type="submission" date="2016-10" db="EMBL/GenBank/DDBJ databases">
        <authorList>
            <person name="de Groot N.N."/>
        </authorList>
    </citation>
    <scope>NUCLEOTIDE SEQUENCE [LARGE SCALE GENOMIC DNA]</scope>
    <source>
        <strain evidence="2 3">DSM 19706</strain>
    </source>
</reference>
<evidence type="ECO:0000259" key="1">
    <source>
        <dbReference type="Pfam" id="PF08349"/>
    </source>
</evidence>
<name>A0A1H9Y4I4_THASX</name>
<dbReference type="Pfam" id="PF08349">
    <property type="entry name" value="DUF1722"/>
    <property type="match status" value="1"/>
</dbReference>
<feature type="domain" description="DUF1722" evidence="1">
    <location>
        <begin position="190"/>
        <end position="305"/>
    </location>
</feature>
<dbReference type="PANTHER" id="PTHR30087:SF0">
    <property type="entry name" value="INNER MEMBRANE PROTEIN"/>
    <property type="match status" value="1"/>
</dbReference>
<gene>
    <name evidence="2" type="ORF">SAMN05660429_00070</name>
</gene>
<dbReference type="PANTHER" id="PTHR30087">
    <property type="entry name" value="INNER MEMBRANE PROTEIN"/>
    <property type="match status" value="1"/>
</dbReference>
<proteinExistence type="predicted"/>
<dbReference type="InterPro" id="IPR013560">
    <property type="entry name" value="DUF1722"/>
</dbReference>
<dbReference type="OrthoDB" id="495783at2"/>
<keyword evidence="3" id="KW-1185">Reference proteome</keyword>
<protein>
    <submittedName>
        <fullName evidence="2">Uncharacterized conserved protein YbgA, DUF1722 family</fullName>
    </submittedName>
</protein>
<dbReference type="Proteomes" id="UP000199308">
    <property type="component" value="Unassembled WGS sequence"/>
</dbReference>
<organism evidence="2 3">
    <name type="scientific">Thalassotalea agarivorans</name>
    <name type="common">Thalassomonas agarivorans</name>
    <dbReference type="NCBI Taxonomy" id="349064"/>
    <lineage>
        <taxon>Bacteria</taxon>
        <taxon>Pseudomonadati</taxon>
        <taxon>Pseudomonadota</taxon>
        <taxon>Gammaproteobacteria</taxon>
        <taxon>Alteromonadales</taxon>
        <taxon>Colwelliaceae</taxon>
        <taxon>Thalassotalea</taxon>
    </lineage>
</organism>
<dbReference type="EMBL" id="FOHK01000001">
    <property type="protein sequence ID" value="SES63748.1"/>
    <property type="molecule type" value="Genomic_DNA"/>
</dbReference>
<dbReference type="InterPro" id="IPR007553">
    <property type="entry name" value="2-thiour_desulf"/>
</dbReference>
<dbReference type="InterPro" id="IPR017087">
    <property type="entry name" value="UCP037004"/>
</dbReference>
<dbReference type="Pfam" id="PF04463">
    <property type="entry name" value="2-thiour_desulf"/>
    <property type="match status" value="1"/>
</dbReference>
<dbReference type="PIRSF" id="PIRSF037004">
    <property type="entry name" value="UCP037004"/>
    <property type="match status" value="1"/>
</dbReference>
<dbReference type="RefSeq" id="WP_093326703.1">
    <property type="nucleotide sequence ID" value="NZ_AP027363.1"/>
</dbReference>
<sequence>MVETMKIGISSCLLGNKVRFDGGHKRSQFCTDILSEYADYHPVCPEMAIGLGSPRPTIRLVEKDDVILVTRPNEEDGYGQNMTSYANSLEEKVKSLTGFIFCAKSPSCGMERVKVYDENGVTIRHDGIGAFARRVMEMNPNLPCEENGRLNDAQIRENFITRLFVYQKWQVLASEEITKAKLYDFHSQHKYLVMSHDVEGYRQLGRLLGESEKSPEQLAEEYIAGLMKALKKIATRKKHVNTLQHLQGYFSKLLSKEEKEELTQQVHDYRKGLVPFMVPLALLNHYLKKYPNAYLEKQAYFSPHPAALRLRVNF</sequence>
<dbReference type="AlphaFoldDB" id="A0A1H9Y4I4"/>